<keyword evidence="2" id="KW-1277">Toxin-antitoxin system</keyword>
<comment type="similarity">
    <text evidence="5">Belongs to the HepT RNase toxin family.</text>
</comment>
<evidence type="ECO:0000256" key="3">
    <source>
        <dbReference type="ARBA" id="ARBA00022722"/>
    </source>
</evidence>
<keyword evidence="7" id="KW-1185">Reference proteome</keyword>
<dbReference type="PANTHER" id="PTHR33397">
    <property type="entry name" value="UPF0331 PROTEIN YUTE"/>
    <property type="match status" value="1"/>
</dbReference>
<keyword evidence="1" id="KW-0597">Phosphoprotein</keyword>
<dbReference type="InterPro" id="IPR052379">
    <property type="entry name" value="Type_VII_TA_RNase"/>
</dbReference>
<comment type="caution">
    <text evidence="6">The sequence shown here is derived from an EMBL/GenBank/DDBJ whole genome shotgun (WGS) entry which is preliminary data.</text>
</comment>
<gene>
    <name evidence="6" type="ORF">P0O15_11760</name>
</gene>
<dbReference type="PANTHER" id="PTHR33397:SF5">
    <property type="entry name" value="RNASE YUTE-RELATED"/>
    <property type="match status" value="1"/>
</dbReference>
<evidence type="ECO:0000313" key="7">
    <source>
        <dbReference type="Proteomes" id="UP001220010"/>
    </source>
</evidence>
<name>A0ABT5XAW4_9EURY</name>
<keyword evidence="4" id="KW-0378">Hydrolase</keyword>
<dbReference type="NCBIfam" id="NF047751">
    <property type="entry name" value="HepT_toxin"/>
    <property type="match status" value="1"/>
</dbReference>
<reference evidence="6 7" key="1">
    <citation type="submission" date="2023-03" db="EMBL/GenBank/DDBJ databases">
        <title>WGS of Methanotrichaceae archaeon Mx.</title>
        <authorList>
            <person name="Sorokin D.Y."/>
            <person name="Merkel A.Y."/>
        </authorList>
    </citation>
    <scope>NUCLEOTIDE SEQUENCE [LARGE SCALE GENOMIC DNA]</scope>
    <source>
        <strain evidence="6 7">Mx</strain>
    </source>
</reference>
<evidence type="ECO:0000313" key="6">
    <source>
        <dbReference type="EMBL" id="MDF0591832.1"/>
    </source>
</evidence>
<proteinExistence type="inferred from homology"/>
<accession>A0ABT5XAW4</accession>
<organism evidence="6 7">
    <name type="scientific">Candidatus Methanocrinis natronophilus</name>
    <dbReference type="NCBI Taxonomy" id="3033396"/>
    <lineage>
        <taxon>Archaea</taxon>
        <taxon>Methanobacteriati</taxon>
        <taxon>Methanobacteriota</taxon>
        <taxon>Stenosarchaea group</taxon>
        <taxon>Methanomicrobia</taxon>
        <taxon>Methanotrichales</taxon>
        <taxon>Methanotrichaceae</taxon>
        <taxon>Methanocrinis</taxon>
    </lineage>
</organism>
<dbReference type="RefSeq" id="WP_316967557.1">
    <property type="nucleotide sequence ID" value="NZ_JARFPK010000069.1"/>
</dbReference>
<evidence type="ECO:0000256" key="5">
    <source>
        <dbReference type="ARBA" id="ARBA00024207"/>
    </source>
</evidence>
<evidence type="ECO:0000256" key="4">
    <source>
        <dbReference type="ARBA" id="ARBA00022801"/>
    </source>
</evidence>
<protein>
    <submittedName>
        <fullName evidence="6">DUF86 domain-containing protein</fullName>
    </submittedName>
</protein>
<dbReference type="InterPro" id="IPR037038">
    <property type="entry name" value="HepT-like_sf"/>
</dbReference>
<dbReference type="Pfam" id="PF01934">
    <property type="entry name" value="HepT-like"/>
    <property type="match status" value="1"/>
</dbReference>
<dbReference type="Proteomes" id="UP001220010">
    <property type="component" value="Unassembled WGS sequence"/>
</dbReference>
<dbReference type="Gene3D" id="1.20.120.580">
    <property type="entry name" value="bsu32300-like"/>
    <property type="match status" value="1"/>
</dbReference>
<evidence type="ECO:0000256" key="1">
    <source>
        <dbReference type="ARBA" id="ARBA00022553"/>
    </source>
</evidence>
<sequence>MLDHERILAKIDELEGYQRELLQIAPASFDEYQNIEKKRACERLLQISIETVIDVCHLLVKGLRLGLPAEEDDLFEKLAGAGIISQSMKDKTKRMKGFRNILVDRYGHIDDRIVYEMATERLGDFEAFKREVLEALSEGYARIGGGESEKR</sequence>
<keyword evidence="3" id="KW-0540">Nuclease</keyword>
<evidence type="ECO:0000256" key="2">
    <source>
        <dbReference type="ARBA" id="ARBA00022649"/>
    </source>
</evidence>
<dbReference type="InterPro" id="IPR008201">
    <property type="entry name" value="HepT-like"/>
</dbReference>
<dbReference type="EMBL" id="JARFPK010000069">
    <property type="protein sequence ID" value="MDF0591832.1"/>
    <property type="molecule type" value="Genomic_DNA"/>
</dbReference>